<protein>
    <submittedName>
        <fullName evidence="2">Regulator of protease activity HflC (Stomatin/prohibitin superfamily)</fullName>
    </submittedName>
</protein>
<dbReference type="GO" id="GO:0008233">
    <property type="term" value="F:peptidase activity"/>
    <property type="evidence" value="ECO:0007669"/>
    <property type="project" value="UniProtKB-KW"/>
</dbReference>
<keyword evidence="2" id="KW-0378">Hydrolase</keyword>
<dbReference type="AlphaFoldDB" id="A0A7W7QWC8"/>
<sequence>MLRAHEGTEFHSDDVPAHKGWPWGENPRVRDAYDAQEQQRRLAATKAEQERRERLQAMEAKEERRRILAEAMEALHGGHQ</sequence>
<proteinExistence type="predicted"/>
<gene>
    <name evidence="2" type="ORF">FHS44_008098</name>
</gene>
<evidence type="ECO:0000313" key="3">
    <source>
        <dbReference type="Proteomes" id="UP000552644"/>
    </source>
</evidence>
<name>A0A7W7QWC8_9ACTN</name>
<dbReference type="Proteomes" id="UP000552644">
    <property type="component" value="Unassembled WGS sequence"/>
</dbReference>
<dbReference type="GO" id="GO:0006508">
    <property type="term" value="P:proteolysis"/>
    <property type="evidence" value="ECO:0007669"/>
    <property type="project" value="UniProtKB-KW"/>
</dbReference>
<comment type="caution">
    <text evidence="2">The sequence shown here is derived from an EMBL/GenBank/DDBJ whole genome shotgun (WGS) entry which is preliminary data.</text>
</comment>
<evidence type="ECO:0000313" key="2">
    <source>
        <dbReference type="EMBL" id="MBB4920945.1"/>
    </source>
</evidence>
<accession>A0A7W7QWC8</accession>
<keyword evidence="3" id="KW-1185">Reference proteome</keyword>
<feature type="compositionally biased region" description="Basic and acidic residues" evidence="1">
    <location>
        <begin position="1"/>
        <end position="17"/>
    </location>
</feature>
<organism evidence="2 3">
    <name type="scientific">Streptosporangium saharense</name>
    <dbReference type="NCBI Taxonomy" id="1706840"/>
    <lineage>
        <taxon>Bacteria</taxon>
        <taxon>Bacillati</taxon>
        <taxon>Actinomycetota</taxon>
        <taxon>Actinomycetes</taxon>
        <taxon>Streptosporangiales</taxon>
        <taxon>Streptosporangiaceae</taxon>
        <taxon>Streptosporangium</taxon>
    </lineage>
</organism>
<dbReference type="RefSeq" id="WP_184725740.1">
    <property type="nucleotide sequence ID" value="NZ_JACHJP010000021.1"/>
</dbReference>
<feature type="region of interest" description="Disordered" evidence="1">
    <location>
        <begin position="1"/>
        <end position="61"/>
    </location>
</feature>
<feature type="compositionally biased region" description="Basic and acidic residues" evidence="1">
    <location>
        <begin position="47"/>
        <end position="61"/>
    </location>
</feature>
<feature type="compositionally biased region" description="Basic and acidic residues" evidence="1">
    <location>
        <begin position="27"/>
        <end position="40"/>
    </location>
</feature>
<evidence type="ECO:0000256" key="1">
    <source>
        <dbReference type="SAM" id="MobiDB-lite"/>
    </source>
</evidence>
<dbReference type="EMBL" id="JACHJP010000021">
    <property type="protein sequence ID" value="MBB4920945.1"/>
    <property type="molecule type" value="Genomic_DNA"/>
</dbReference>
<keyword evidence="2" id="KW-0645">Protease</keyword>
<reference evidence="2 3" key="1">
    <citation type="submission" date="2020-08" db="EMBL/GenBank/DDBJ databases">
        <title>Genomic Encyclopedia of Type Strains, Phase III (KMG-III): the genomes of soil and plant-associated and newly described type strains.</title>
        <authorList>
            <person name="Whitman W."/>
        </authorList>
    </citation>
    <scope>NUCLEOTIDE SEQUENCE [LARGE SCALE GENOMIC DNA]</scope>
    <source>
        <strain evidence="2 3">CECT 8840</strain>
    </source>
</reference>